<dbReference type="RefSeq" id="XP_055897202.1">
    <property type="nucleotide sequence ID" value="XM_056041227.1"/>
</dbReference>
<gene>
    <name evidence="11" type="primary">LOC129928183</name>
</gene>
<feature type="domain" description="G-protein coupled receptors family 1 profile" evidence="9">
    <location>
        <begin position="42"/>
        <end position="319"/>
    </location>
</feature>
<keyword evidence="6" id="KW-0675">Receptor</keyword>
<proteinExistence type="predicted"/>
<feature type="transmembrane region" description="Helical" evidence="8">
    <location>
        <begin position="195"/>
        <end position="222"/>
    </location>
</feature>
<dbReference type="Proteomes" id="UP001165740">
    <property type="component" value="Chromosome 9"/>
</dbReference>
<comment type="subcellular location">
    <subcellularLocation>
        <location evidence="1">Membrane</location>
        <topology evidence="1">Multi-pass membrane protein</topology>
    </subcellularLocation>
</comment>
<name>A0A9W3BCD8_BIOGL</name>
<organism evidence="10 11">
    <name type="scientific">Biomphalaria glabrata</name>
    <name type="common">Bloodfluke planorb</name>
    <name type="synonym">Freshwater snail</name>
    <dbReference type="NCBI Taxonomy" id="6526"/>
    <lineage>
        <taxon>Eukaryota</taxon>
        <taxon>Metazoa</taxon>
        <taxon>Spiralia</taxon>
        <taxon>Lophotrochozoa</taxon>
        <taxon>Mollusca</taxon>
        <taxon>Gastropoda</taxon>
        <taxon>Heterobranchia</taxon>
        <taxon>Euthyneura</taxon>
        <taxon>Panpulmonata</taxon>
        <taxon>Hygrophila</taxon>
        <taxon>Lymnaeoidea</taxon>
        <taxon>Planorbidae</taxon>
        <taxon>Biomphalaria</taxon>
    </lineage>
</organism>
<keyword evidence="4" id="KW-0297">G-protein coupled receptor</keyword>
<evidence type="ECO:0000256" key="4">
    <source>
        <dbReference type="ARBA" id="ARBA00023040"/>
    </source>
</evidence>
<dbReference type="GO" id="GO:0016020">
    <property type="term" value="C:membrane"/>
    <property type="evidence" value="ECO:0007669"/>
    <property type="project" value="UniProtKB-SubCell"/>
</dbReference>
<feature type="transmembrane region" description="Helical" evidence="8">
    <location>
        <begin position="260"/>
        <end position="284"/>
    </location>
</feature>
<dbReference type="Gene3D" id="1.20.1070.10">
    <property type="entry name" value="Rhodopsin 7-helix transmembrane proteins"/>
    <property type="match status" value="1"/>
</dbReference>
<evidence type="ECO:0000256" key="8">
    <source>
        <dbReference type="SAM" id="Phobius"/>
    </source>
</evidence>
<feature type="transmembrane region" description="Helical" evidence="8">
    <location>
        <begin position="296"/>
        <end position="320"/>
    </location>
</feature>
<dbReference type="PROSITE" id="PS50262">
    <property type="entry name" value="G_PROTEIN_RECEP_F1_2"/>
    <property type="match status" value="1"/>
</dbReference>
<dbReference type="AlphaFoldDB" id="A0A9W3BCD8"/>
<keyword evidence="7" id="KW-0807">Transducer</keyword>
<evidence type="ECO:0000256" key="6">
    <source>
        <dbReference type="ARBA" id="ARBA00023170"/>
    </source>
</evidence>
<evidence type="ECO:0000313" key="10">
    <source>
        <dbReference type="Proteomes" id="UP001165740"/>
    </source>
</evidence>
<dbReference type="PANTHER" id="PTHR24243:SF208">
    <property type="entry name" value="PYROKININ-1 RECEPTOR"/>
    <property type="match status" value="1"/>
</dbReference>
<evidence type="ECO:0000313" key="11">
    <source>
        <dbReference type="RefSeq" id="XP_055897202.1"/>
    </source>
</evidence>
<keyword evidence="10" id="KW-1185">Reference proteome</keyword>
<keyword evidence="5 8" id="KW-0472">Membrane</keyword>
<evidence type="ECO:0000256" key="2">
    <source>
        <dbReference type="ARBA" id="ARBA00022692"/>
    </source>
</evidence>
<dbReference type="SUPFAM" id="SSF81321">
    <property type="entry name" value="Family A G protein-coupled receptor-like"/>
    <property type="match status" value="1"/>
</dbReference>
<dbReference type="Pfam" id="PF10324">
    <property type="entry name" value="7TM_GPCR_Srw"/>
    <property type="match status" value="1"/>
</dbReference>
<evidence type="ECO:0000256" key="1">
    <source>
        <dbReference type="ARBA" id="ARBA00004141"/>
    </source>
</evidence>
<dbReference type="PANTHER" id="PTHR24243">
    <property type="entry name" value="G-PROTEIN COUPLED RECEPTOR"/>
    <property type="match status" value="1"/>
</dbReference>
<evidence type="ECO:0000256" key="3">
    <source>
        <dbReference type="ARBA" id="ARBA00022989"/>
    </source>
</evidence>
<feature type="transmembrane region" description="Helical" evidence="8">
    <location>
        <begin position="149"/>
        <end position="175"/>
    </location>
</feature>
<accession>A0A9W3BCD8</accession>
<evidence type="ECO:0000256" key="5">
    <source>
        <dbReference type="ARBA" id="ARBA00023136"/>
    </source>
</evidence>
<dbReference type="OMA" id="CHYAHII"/>
<keyword evidence="2 8" id="KW-0812">Transmembrane</keyword>
<keyword evidence="3 8" id="KW-1133">Transmembrane helix</keyword>
<evidence type="ECO:0000259" key="9">
    <source>
        <dbReference type="PROSITE" id="PS50262"/>
    </source>
</evidence>
<dbReference type="OrthoDB" id="10378367at2759"/>
<dbReference type="GeneID" id="129928183"/>
<dbReference type="InterPro" id="IPR019427">
    <property type="entry name" value="7TM_GPCR_serpentine_rcpt_Srw"/>
</dbReference>
<sequence>MNATWDGTHTFNLPIISDGIYYVAMLALNVVLLILNIAGGITNVINMLVFIRQGLTSDSITVSLFAMSVSDLLSSIFMFPWLVCFFMGCVNPSSQRNNYCNAITSLAASIYHVIFTRVTCFIQTYISVERAFSVVFPLRVKNVIKTRNTVIINLVLCLVIFAIFAPYLANIHVVWGYNKFNVSVAAFVENSEGKIVPSVISGFVIPNAAIVVNSLATVVIVYRLSVMRKWRENVSASHYGAQNLKSQGISSKNIEASKTVIVITSIYVINLICNQLHTMFYFTFPEVSQEGLNKNLYFVLYIFRFILETLHSTTNVVCYLKMSTKYRLVFHAIFSSRQSLIL</sequence>
<dbReference type="GO" id="GO:0008528">
    <property type="term" value="F:G protein-coupled peptide receptor activity"/>
    <property type="evidence" value="ECO:0007669"/>
    <property type="project" value="InterPro"/>
</dbReference>
<protein>
    <submittedName>
        <fullName evidence="11">Uncharacterized protein LOC129928183</fullName>
    </submittedName>
</protein>
<reference evidence="11" key="1">
    <citation type="submission" date="2025-08" db="UniProtKB">
        <authorList>
            <consortium name="RefSeq"/>
        </authorList>
    </citation>
    <scope>IDENTIFICATION</scope>
</reference>
<feature type="transmembrane region" description="Helical" evidence="8">
    <location>
        <begin position="20"/>
        <end position="50"/>
    </location>
</feature>
<dbReference type="InterPro" id="IPR017452">
    <property type="entry name" value="GPCR_Rhodpsn_7TM"/>
</dbReference>
<evidence type="ECO:0000256" key="7">
    <source>
        <dbReference type="ARBA" id="ARBA00023224"/>
    </source>
</evidence>
<feature type="transmembrane region" description="Helical" evidence="8">
    <location>
        <begin position="62"/>
        <end position="88"/>
    </location>
</feature>
<feature type="transmembrane region" description="Helical" evidence="8">
    <location>
        <begin position="108"/>
        <end position="128"/>
    </location>
</feature>